<feature type="chain" id="PRO_5012099595" description="Periplasmic heavy metal sensor" evidence="2">
    <location>
        <begin position="26"/>
        <end position="199"/>
    </location>
</feature>
<feature type="region of interest" description="Disordered" evidence="1">
    <location>
        <begin position="150"/>
        <end position="199"/>
    </location>
</feature>
<dbReference type="Gene3D" id="1.20.120.1490">
    <property type="match status" value="1"/>
</dbReference>
<dbReference type="Proteomes" id="UP000192042">
    <property type="component" value="Chromosome I"/>
</dbReference>
<dbReference type="GO" id="GO:0042597">
    <property type="term" value="C:periplasmic space"/>
    <property type="evidence" value="ECO:0007669"/>
    <property type="project" value="InterPro"/>
</dbReference>
<keyword evidence="2" id="KW-0732">Signal</keyword>
<name>A0A1W1I0U9_9BACT</name>
<organism evidence="3 4">
    <name type="scientific">Nitrospira japonica</name>
    <dbReference type="NCBI Taxonomy" id="1325564"/>
    <lineage>
        <taxon>Bacteria</taxon>
        <taxon>Pseudomonadati</taxon>
        <taxon>Nitrospirota</taxon>
        <taxon>Nitrospiria</taxon>
        <taxon>Nitrospirales</taxon>
        <taxon>Nitrospiraceae</taxon>
        <taxon>Nitrospira</taxon>
    </lineage>
</organism>
<accession>A0A1W1I0U9</accession>
<dbReference type="EMBL" id="LT828648">
    <property type="protein sequence ID" value="SLM46499.1"/>
    <property type="molecule type" value="Genomic_DNA"/>
</dbReference>
<proteinExistence type="predicted"/>
<evidence type="ECO:0000256" key="2">
    <source>
        <dbReference type="SAM" id="SignalP"/>
    </source>
</evidence>
<dbReference type="KEGG" id="nja:NSJP_0327"/>
<evidence type="ECO:0000313" key="3">
    <source>
        <dbReference type="EMBL" id="SLM46499.1"/>
    </source>
</evidence>
<gene>
    <name evidence="3" type="ORF">NSJP_0327</name>
</gene>
<dbReference type="RefSeq" id="WP_155969757.1">
    <property type="nucleotide sequence ID" value="NZ_LT828648.1"/>
</dbReference>
<keyword evidence="4" id="KW-1185">Reference proteome</keyword>
<sequence length="199" mass="21505">MRPRTSLMLGLVLGSSLIGLPAAWADGGGRCAGKSHQMSFHQDGHRHGGFTSHLLKHLLKNKQELGLTDDQVAKMRTIALDADKARIRAEADVMVSERELRSMMWDDKAQLPAIEAKIKEGEAYQATVRIIGVRAARELIGTLTPEQQAKQKTLWEQSRHHRHQGAGADQYPGRTSGIESGTGPSAAGESEPVDGPSAG</sequence>
<feature type="signal peptide" evidence="2">
    <location>
        <begin position="1"/>
        <end position="25"/>
    </location>
</feature>
<dbReference type="AlphaFoldDB" id="A0A1W1I0U9"/>
<evidence type="ECO:0000313" key="4">
    <source>
        <dbReference type="Proteomes" id="UP000192042"/>
    </source>
</evidence>
<protein>
    <recommendedName>
        <fullName evidence="5">Periplasmic heavy metal sensor</fullName>
    </recommendedName>
</protein>
<evidence type="ECO:0000256" key="1">
    <source>
        <dbReference type="SAM" id="MobiDB-lite"/>
    </source>
</evidence>
<evidence type="ECO:0008006" key="5">
    <source>
        <dbReference type="Google" id="ProtNLM"/>
    </source>
</evidence>
<dbReference type="STRING" id="1325564.NSJP_0327"/>
<reference evidence="3 4" key="1">
    <citation type="submission" date="2017-03" db="EMBL/GenBank/DDBJ databases">
        <authorList>
            <person name="Afonso C.L."/>
            <person name="Miller P.J."/>
            <person name="Scott M.A."/>
            <person name="Spackman E."/>
            <person name="Goraichik I."/>
            <person name="Dimitrov K.M."/>
            <person name="Suarez D.L."/>
            <person name="Swayne D.E."/>
        </authorList>
    </citation>
    <scope>NUCLEOTIDE SEQUENCE [LARGE SCALE GENOMIC DNA]</scope>
    <source>
        <strain evidence="3">Genome sequencing of Nitrospira japonica strain NJ11</strain>
    </source>
</reference>